<dbReference type="GO" id="GO:0050660">
    <property type="term" value="F:flavin adenine dinucleotide binding"/>
    <property type="evidence" value="ECO:0007669"/>
    <property type="project" value="InterPro"/>
</dbReference>
<dbReference type="STRING" id="319224.Sputcn32_3120"/>
<dbReference type="PANTHER" id="PTHR46056:SF12">
    <property type="entry name" value="LONG-CHAIN-ALCOHOL OXIDASE"/>
    <property type="match status" value="1"/>
</dbReference>
<evidence type="ECO:0000256" key="4">
    <source>
        <dbReference type="ARBA" id="ARBA00023002"/>
    </source>
</evidence>
<dbReference type="GO" id="GO:0016614">
    <property type="term" value="F:oxidoreductase activity, acting on CH-OH group of donors"/>
    <property type="evidence" value="ECO:0007669"/>
    <property type="project" value="InterPro"/>
</dbReference>
<dbReference type="InterPro" id="IPR007867">
    <property type="entry name" value="GMC_OxRtase_C"/>
</dbReference>
<dbReference type="AlphaFoldDB" id="A4YA49"/>
<dbReference type="InterPro" id="IPR000172">
    <property type="entry name" value="GMC_OxRdtase_N"/>
</dbReference>
<proteinExistence type="inferred from homology"/>
<dbReference type="EMBL" id="CP000681">
    <property type="protein sequence ID" value="ABP76832.1"/>
    <property type="molecule type" value="Genomic_DNA"/>
</dbReference>
<dbReference type="Pfam" id="PF00732">
    <property type="entry name" value="GMC_oxred_N"/>
    <property type="match status" value="1"/>
</dbReference>
<dbReference type="PANTHER" id="PTHR46056">
    <property type="entry name" value="LONG-CHAIN-ALCOHOL OXIDASE"/>
    <property type="match status" value="1"/>
</dbReference>
<evidence type="ECO:0000256" key="3">
    <source>
        <dbReference type="ARBA" id="ARBA00022827"/>
    </source>
</evidence>
<dbReference type="Gene3D" id="3.50.50.60">
    <property type="entry name" value="FAD/NAD(P)-binding domain"/>
    <property type="match status" value="2"/>
</dbReference>
<accession>A4YA49</accession>
<dbReference type="eggNOG" id="COG2303">
    <property type="taxonomic scope" value="Bacteria"/>
</dbReference>
<dbReference type="KEGG" id="spc:Sputcn32_3120"/>
<evidence type="ECO:0000313" key="7">
    <source>
        <dbReference type="EMBL" id="ABP76832.1"/>
    </source>
</evidence>
<comment type="similarity">
    <text evidence="1">Belongs to the GMC oxidoreductase family.</text>
</comment>
<keyword evidence="3" id="KW-0274">FAD</keyword>
<feature type="domain" description="Glucose-methanol-choline oxidoreductase N-terminal" evidence="5">
    <location>
        <begin position="99"/>
        <end position="314"/>
    </location>
</feature>
<feature type="domain" description="Glucose-methanol-choline oxidoreductase C-terminal" evidence="6">
    <location>
        <begin position="399"/>
        <end position="533"/>
    </location>
</feature>
<sequence length="555" mass="59727">MLALNANNQNVTRSTGALKLAIIDPIVNGLNSGWQHIDASLLQANQQFEADVIIVGTGAGGGVAAEILTQAGLSVIMVEAGPLKSSSDFDMEERVAYPNLYQQAAAMKTADKAIGIFQGRAVGGSTTVNWTTSIRTPAETLAFWEQNKSVAGLTSESLAPWFEQMEQRLNIHQWNYEPNRNNAALKQGCINLGWDYTVIKRNVAGCWNTGYCGMGCPVNAKQSMLVTTIPAALDKGAQLVSRAKVVNIEHHNGHVFALKAQALDVNLRPTAIELLFKAKHYILSAGAIHTPALLMRSQVPDPHKLLGKRTFLHPTLLSGGVFADAINAHSGAPQSIYSDEFVWKNGAEGELGYKLEVPPVHPILIASKTLGYGMSHAELMSQFNQLQVTIALVRDGYHPESQGGQVHLTSTGFALDYPLTDIFWRAARRAFASMAELQFSAGALRVLPISDGMPYLSSWKEAKESIAQMSLAPLRTVVASAHVMGGCPLGEDKKLAMVDSDGQSHYLENLSVMDGSIFPTSLGANPQLSIYGITARNASKLAERLAAKLSVGDKV</sequence>
<keyword evidence="4" id="KW-0560">Oxidoreductase</keyword>
<dbReference type="HOGENOM" id="CLU_008878_3_0_6"/>
<evidence type="ECO:0000256" key="2">
    <source>
        <dbReference type="ARBA" id="ARBA00022630"/>
    </source>
</evidence>
<name>A4YA49_SHEPC</name>
<protein>
    <submittedName>
        <fullName evidence="7">Glucose-methanol-choline oxidoreductase</fullName>
    </submittedName>
</protein>
<evidence type="ECO:0000259" key="6">
    <source>
        <dbReference type="Pfam" id="PF05199"/>
    </source>
</evidence>
<dbReference type="Pfam" id="PF05199">
    <property type="entry name" value="GMC_oxred_C"/>
    <property type="match status" value="1"/>
</dbReference>
<gene>
    <name evidence="7" type="ordered locus">Sputcn32_3120</name>
</gene>
<evidence type="ECO:0000259" key="5">
    <source>
        <dbReference type="Pfam" id="PF00732"/>
    </source>
</evidence>
<dbReference type="InterPro" id="IPR036188">
    <property type="entry name" value="FAD/NAD-bd_sf"/>
</dbReference>
<dbReference type="SUPFAM" id="SSF51905">
    <property type="entry name" value="FAD/NAD(P)-binding domain"/>
    <property type="match status" value="1"/>
</dbReference>
<reference evidence="7" key="1">
    <citation type="submission" date="2007-04" db="EMBL/GenBank/DDBJ databases">
        <title>Complete sequence of Shewanella putrefaciens CN-32.</title>
        <authorList>
            <consortium name="US DOE Joint Genome Institute"/>
            <person name="Copeland A."/>
            <person name="Lucas S."/>
            <person name="Lapidus A."/>
            <person name="Barry K."/>
            <person name="Detter J.C."/>
            <person name="Glavina del Rio T."/>
            <person name="Hammon N."/>
            <person name="Israni S."/>
            <person name="Dalin E."/>
            <person name="Tice H."/>
            <person name="Pitluck S."/>
            <person name="Chain P."/>
            <person name="Malfatti S."/>
            <person name="Shin M."/>
            <person name="Vergez L."/>
            <person name="Schmutz J."/>
            <person name="Larimer F."/>
            <person name="Land M."/>
            <person name="Hauser L."/>
            <person name="Kyrpides N."/>
            <person name="Mikhailova N."/>
            <person name="Romine M.F."/>
            <person name="Fredrickson J."/>
            <person name="Tiedje J."/>
            <person name="Richardson P."/>
        </authorList>
    </citation>
    <scope>NUCLEOTIDE SEQUENCE [LARGE SCALE GENOMIC DNA]</scope>
    <source>
        <strain evidence="7">CN-32</strain>
    </source>
</reference>
<keyword evidence="2" id="KW-0285">Flavoprotein</keyword>
<organism evidence="7">
    <name type="scientific">Shewanella putrefaciens (strain CN-32 / ATCC BAA-453)</name>
    <dbReference type="NCBI Taxonomy" id="319224"/>
    <lineage>
        <taxon>Bacteria</taxon>
        <taxon>Pseudomonadati</taxon>
        <taxon>Pseudomonadota</taxon>
        <taxon>Gammaproteobacteria</taxon>
        <taxon>Alteromonadales</taxon>
        <taxon>Shewanellaceae</taxon>
        <taxon>Shewanella</taxon>
    </lineage>
</organism>
<evidence type="ECO:0000256" key="1">
    <source>
        <dbReference type="ARBA" id="ARBA00010790"/>
    </source>
</evidence>